<proteinExistence type="predicted"/>
<sequence length="180" mass="20458">MNTELEQSNVSLVSALRFRCIKITARMFVICQLLANRTKRCHRRSTTGSPKRRLSWFLLGLCRRRNIYMATFPSVSHPLDECSTGISVITLVKTTERPGHTGTSSYSAFFVVPIRRSDTSICLTEREKQYSHSDQNRGVCWVVNTWCQHILGSHGSTATYPIPDVFIFDDARLCRSHSLG</sequence>
<dbReference type="Proteomes" id="UP000267821">
    <property type="component" value="Unassembled WGS sequence"/>
</dbReference>
<accession>A0A3N4LWW1</accession>
<dbReference type="AlphaFoldDB" id="A0A3N4LWW1"/>
<reference evidence="1 2" key="1">
    <citation type="journal article" date="2018" name="Nat. Ecol. Evol.">
        <title>Pezizomycetes genomes reveal the molecular basis of ectomycorrhizal truffle lifestyle.</title>
        <authorList>
            <person name="Murat C."/>
            <person name="Payen T."/>
            <person name="Noel B."/>
            <person name="Kuo A."/>
            <person name="Morin E."/>
            <person name="Chen J."/>
            <person name="Kohler A."/>
            <person name="Krizsan K."/>
            <person name="Balestrini R."/>
            <person name="Da Silva C."/>
            <person name="Montanini B."/>
            <person name="Hainaut M."/>
            <person name="Levati E."/>
            <person name="Barry K.W."/>
            <person name="Belfiori B."/>
            <person name="Cichocki N."/>
            <person name="Clum A."/>
            <person name="Dockter R.B."/>
            <person name="Fauchery L."/>
            <person name="Guy J."/>
            <person name="Iotti M."/>
            <person name="Le Tacon F."/>
            <person name="Lindquist E.A."/>
            <person name="Lipzen A."/>
            <person name="Malagnac F."/>
            <person name="Mello A."/>
            <person name="Molinier V."/>
            <person name="Miyauchi S."/>
            <person name="Poulain J."/>
            <person name="Riccioni C."/>
            <person name="Rubini A."/>
            <person name="Sitrit Y."/>
            <person name="Splivallo R."/>
            <person name="Traeger S."/>
            <person name="Wang M."/>
            <person name="Zifcakova L."/>
            <person name="Wipf D."/>
            <person name="Zambonelli A."/>
            <person name="Paolocci F."/>
            <person name="Nowrousian M."/>
            <person name="Ottonello S."/>
            <person name="Baldrian P."/>
            <person name="Spatafora J.W."/>
            <person name="Henrissat B."/>
            <person name="Nagy L.G."/>
            <person name="Aury J.M."/>
            <person name="Wincker P."/>
            <person name="Grigoriev I.V."/>
            <person name="Bonfante P."/>
            <person name="Martin F.M."/>
        </authorList>
    </citation>
    <scope>NUCLEOTIDE SEQUENCE [LARGE SCALE GENOMIC DNA]</scope>
    <source>
        <strain evidence="1 2">ATCC MYA-4762</strain>
    </source>
</reference>
<evidence type="ECO:0000313" key="2">
    <source>
        <dbReference type="Proteomes" id="UP000267821"/>
    </source>
</evidence>
<dbReference type="InParanoid" id="A0A3N4LWW1"/>
<dbReference type="EMBL" id="ML121531">
    <property type="protein sequence ID" value="RPB27347.1"/>
    <property type="molecule type" value="Genomic_DNA"/>
</dbReference>
<name>A0A3N4LWW1_9PEZI</name>
<organism evidence="1 2">
    <name type="scientific">Terfezia boudieri ATCC MYA-4762</name>
    <dbReference type="NCBI Taxonomy" id="1051890"/>
    <lineage>
        <taxon>Eukaryota</taxon>
        <taxon>Fungi</taxon>
        <taxon>Dikarya</taxon>
        <taxon>Ascomycota</taxon>
        <taxon>Pezizomycotina</taxon>
        <taxon>Pezizomycetes</taxon>
        <taxon>Pezizales</taxon>
        <taxon>Pezizaceae</taxon>
        <taxon>Terfezia</taxon>
    </lineage>
</organism>
<protein>
    <submittedName>
        <fullName evidence="1">Uncharacterized protein</fullName>
    </submittedName>
</protein>
<gene>
    <name evidence="1" type="ORF">L211DRAFT_535680</name>
</gene>
<keyword evidence="2" id="KW-1185">Reference proteome</keyword>
<evidence type="ECO:0000313" key="1">
    <source>
        <dbReference type="EMBL" id="RPB27347.1"/>
    </source>
</evidence>